<dbReference type="AlphaFoldDB" id="B4S4P1"/>
<dbReference type="eggNOG" id="COG0826">
    <property type="taxonomic scope" value="Bacteria"/>
</dbReference>
<accession>B4S4P1</accession>
<dbReference type="Pfam" id="PF01136">
    <property type="entry name" value="Peptidase_U32"/>
    <property type="match status" value="1"/>
</dbReference>
<sequence length="414" mass="46319">MHTLKKPELIAPAGDRTSLITALNAGADAIYFGAESCNMRARSRSFNSRDFHDIASLCQEHQARSYLALNTLVFDNEIEMVNMTVAAAKKAGIDAVICWDVAAINACRTQNMPFHLSTQASVSNYSAVSFYASLGAKMIVLARELTIEQVNSITEQIRKDKLDVAIECFVHGAMCVAVSGRCFLSQDIFGRSANRGACLQPCRRRYRIIDEEEGFELEIGTDTVMSPKDLCAISLMPLLIDSGITGFKIEGRNRSPEYVHTTTSCYRQAIDYIVAHRHETSFEEDYQAVADNLTRQLKTVYNREFSSGFYFGKPFDAWTRNYGSRATEKKVYLGTVLKYYPQAEIAEILIHSEELKRHDKLSIQGTTTGIVILNAESFHASDKPADSAEKGEVVTLPCNRKVRKNDKVYLLRPI</sequence>
<comment type="similarity">
    <text evidence="3">Belongs to the peptidase U32 family.</text>
</comment>
<organism evidence="4 5">
    <name type="scientific">Prosthecochloris aestuarii (strain DSM 271 / SK 413)</name>
    <dbReference type="NCBI Taxonomy" id="290512"/>
    <lineage>
        <taxon>Bacteria</taxon>
        <taxon>Pseudomonadati</taxon>
        <taxon>Chlorobiota</taxon>
        <taxon>Chlorobiia</taxon>
        <taxon>Chlorobiales</taxon>
        <taxon>Chlorobiaceae</taxon>
        <taxon>Prosthecochloris</taxon>
    </lineage>
</organism>
<keyword evidence="1" id="KW-0645">Protease</keyword>
<reference evidence="4" key="1">
    <citation type="submission" date="2008-06" db="EMBL/GenBank/DDBJ databases">
        <title>Complete sequence of chromosome of Prosthecochloris aestuarii DSM 271.</title>
        <authorList>
            <consortium name="US DOE Joint Genome Institute"/>
            <person name="Lucas S."/>
            <person name="Copeland A."/>
            <person name="Lapidus A."/>
            <person name="Glavina del Rio T."/>
            <person name="Dalin E."/>
            <person name="Tice H."/>
            <person name="Bruce D."/>
            <person name="Goodwin L."/>
            <person name="Pitluck S."/>
            <person name="Schmutz J."/>
            <person name="Larimer F."/>
            <person name="Land M."/>
            <person name="Hauser L."/>
            <person name="Kyrpides N."/>
            <person name="Anderson I."/>
            <person name="Liu Z."/>
            <person name="Li T."/>
            <person name="Zhao F."/>
            <person name="Overmann J."/>
            <person name="Bryant D.A."/>
            <person name="Richardson P."/>
        </authorList>
    </citation>
    <scope>NUCLEOTIDE SEQUENCE [LARGE SCALE GENOMIC DNA]</scope>
    <source>
        <strain evidence="4">DSM 271</strain>
    </source>
</reference>
<gene>
    <name evidence="4" type="ordered locus">Paes_1925</name>
</gene>
<dbReference type="PROSITE" id="PS01276">
    <property type="entry name" value="PEPTIDASE_U32"/>
    <property type="match status" value="1"/>
</dbReference>
<dbReference type="EMBL" id="CP001108">
    <property type="protein sequence ID" value="ACF46937.1"/>
    <property type="molecule type" value="Genomic_DNA"/>
</dbReference>
<dbReference type="MEROPS" id="U32.001"/>
<keyword evidence="5" id="KW-1185">Reference proteome</keyword>
<dbReference type="GO" id="GO:0006508">
    <property type="term" value="P:proteolysis"/>
    <property type="evidence" value="ECO:0007669"/>
    <property type="project" value="UniProtKB-KW"/>
</dbReference>
<name>B4S4P1_PROA2</name>
<evidence type="ECO:0000256" key="3">
    <source>
        <dbReference type="ARBA" id="ARBA00038374"/>
    </source>
</evidence>
<evidence type="ECO:0000313" key="4">
    <source>
        <dbReference type="EMBL" id="ACF46937.1"/>
    </source>
</evidence>
<proteinExistence type="inferred from homology"/>
<evidence type="ECO:0000313" key="5">
    <source>
        <dbReference type="Proteomes" id="UP000002725"/>
    </source>
</evidence>
<dbReference type="InterPro" id="IPR001539">
    <property type="entry name" value="Peptidase_U32"/>
</dbReference>
<evidence type="ECO:0000256" key="2">
    <source>
        <dbReference type="ARBA" id="ARBA00022801"/>
    </source>
</evidence>
<dbReference type="InterPro" id="IPR051454">
    <property type="entry name" value="RNA/ubiquinone_mod_enzymes"/>
</dbReference>
<protein>
    <submittedName>
        <fullName evidence="4">Peptidase U32</fullName>
    </submittedName>
</protein>
<keyword evidence="2" id="KW-0378">Hydrolase</keyword>
<dbReference type="GO" id="GO:0008233">
    <property type="term" value="F:peptidase activity"/>
    <property type="evidence" value="ECO:0007669"/>
    <property type="project" value="UniProtKB-KW"/>
</dbReference>
<dbReference type="HOGENOM" id="CLU_011540_0_1_10"/>
<dbReference type="PANTHER" id="PTHR30217">
    <property type="entry name" value="PEPTIDASE U32 FAMILY"/>
    <property type="match status" value="1"/>
</dbReference>
<dbReference type="STRING" id="290512.Paes_1925"/>
<dbReference type="RefSeq" id="WP_012506470.1">
    <property type="nucleotide sequence ID" value="NC_011059.1"/>
</dbReference>
<evidence type="ECO:0000256" key="1">
    <source>
        <dbReference type="ARBA" id="ARBA00022670"/>
    </source>
</evidence>
<dbReference type="PANTHER" id="PTHR30217:SF6">
    <property type="entry name" value="TRNA HYDROXYLATION PROTEIN P"/>
    <property type="match status" value="1"/>
</dbReference>
<dbReference type="KEGG" id="paa:Paes_1925"/>
<dbReference type="Proteomes" id="UP000002725">
    <property type="component" value="Chromosome"/>
</dbReference>